<proteinExistence type="inferred from homology"/>
<comment type="caution">
    <text evidence="9">The sequence shown here is derived from an EMBL/GenBank/DDBJ whole genome shotgun (WGS) entry which is preliminary data.</text>
</comment>
<dbReference type="Proteomes" id="UP000319160">
    <property type="component" value="Unassembled WGS sequence"/>
</dbReference>
<feature type="compositionally biased region" description="Basic and acidic residues" evidence="6">
    <location>
        <begin position="340"/>
        <end position="351"/>
    </location>
</feature>
<feature type="transmembrane region" description="Helical" evidence="7">
    <location>
        <begin position="94"/>
        <end position="116"/>
    </location>
</feature>
<reference evidence="10" key="1">
    <citation type="submission" date="2019-06" db="EMBL/GenBank/DDBJ databases">
        <title>Draft genome sequence of the griseofulvin-producing fungus Xylaria cubensis strain G536.</title>
        <authorList>
            <person name="Mead M.E."/>
            <person name="Raja H.A."/>
            <person name="Steenwyk J.L."/>
            <person name="Knowles S.L."/>
            <person name="Oberlies N.H."/>
            <person name="Rokas A."/>
        </authorList>
    </citation>
    <scope>NUCLEOTIDE SEQUENCE [LARGE SCALE GENOMIC DNA]</scope>
    <source>
        <strain evidence="10">G536</strain>
    </source>
</reference>
<evidence type="ECO:0000256" key="6">
    <source>
        <dbReference type="SAM" id="MobiDB-lite"/>
    </source>
</evidence>
<gene>
    <name evidence="9" type="ORF">FHL15_009357</name>
</gene>
<keyword evidence="3 7" id="KW-1133">Transmembrane helix</keyword>
<keyword evidence="10" id="KW-1185">Reference proteome</keyword>
<dbReference type="STRING" id="2512241.A0A553HP92"/>
<dbReference type="PANTHER" id="PTHR33048:SF47">
    <property type="entry name" value="INTEGRAL MEMBRANE PROTEIN-RELATED"/>
    <property type="match status" value="1"/>
</dbReference>
<dbReference type="InterPro" id="IPR052337">
    <property type="entry name" value="SAT4-like"/>
</dbReference>
<keyword evidence="2 7" id="KW-0812">Transmembrane</keyword>
<dbReference type="OrthoDB" id="5378633at2759"/>
<feature type="transmembrane region" description="Helical" evidence="7">
    <location>
        <begin position="248"/>
        <end position="281"/>
    </location>
</feature>
<dbReference type="Pfam" id="PF20684">
    <property type="entry name" value="Fung_rhodopsin"/>
    <property type="match status" value="1"/>
</dbReference>
<evidence type="ECO:0000256" key="5">
    <source>
        <dbReference type="ARBA" id="ARBA00038359"/>
    </source>
</evidence>
<feature type="region of interest" description="Disordered" evidence="6">
    <location>
        <begin position="307"/>
        <end position="375"/>
    </location>
</feature>
<evidence type="ECO:0000259" key="8">
    <source>
        <dbReference type="Pfam" id="PF20684"/>
    </source>
</evidence>
<dbReference type="PANTHER" id="PTHR33048">
    <property type="entry name" value="PTH11-LIKE INTEGRAL MEMBRANE PROTEIN (AFU_ORTHOLOGUE AFUA_5G11245)"/>
    <property type="match status" value="1"/>
</dbReference>
<dbReference type="InterPro" id="IPR049326">
    <property type="entry name" value="Rhodopsin_dom_fungi"/>
</dbReference>
<accession>A0A553HP92</accession>
<feature type="transmembrane region" description="Helical" evidence="7">
    <location>
        <begin position="178"/>
        <end position="202"/>
    </location>
</feature>
<evidence type="ECO:0000256" key="4">
    <source>
        <dbReference type="ARBA" id="ARBA00023136"/>
    </source>
</evidence>
<evidence type="ECO:0000313" key="9">
    <source>
        <dbReference type="EMBL" id="TRX89767.1"/>
    </source>
</evidence>
<dbReference type="GO" id="GO:0016020">
    <property type="term" value="C:membrane"/>
    <property type="evidence" value="ECO:0007669"/>
    <property type="project" value="UniProtKB-SubCell"/>
</dbReference>
<evidence type="ECO:0000256" key="2">
    <source>
        <dbReference type="ARBA" id="ARBA00022692"/>
    </source>
</evidence>
<feature type="compositionally biased region" description="Basic and acidic residues" evidence="6">
    <location>
        <begin position="365"/>
        <end position="375"/>
    </location>
</feature>
<protein>
    <recommendedName>
        <fullName evidence="8">Rhodopsin domain-containing protein</fullName>
    </recommendedName>
</protein>
<feature type="transmembrane region" description="Helical" evidence="7">
    <location>
        <begin position="54"/>
        <end position="74"/>
    </location>
</feature>
<evidence type="ECO:0000256" key="3">
    <source>
        <dbReference type="ARBA" id="ARBA00022989"/>
    </source>
</evidence>
<comment type="similarity">
    <text evidence="5">Belongs to the SAT4 family.</text>
</comment>
<dbReference type="EMBL" id="VFLP01000063">
    <property type="protein sequence ID" value="TRX89767.1"/>
    <property type="molecule type" value="Genomic_DNA"/>
</dbReference>
<comment type="subcellular location">
    <subcellularLocation>
        <location evidence="1">Membrane</location>
        <topology evidence="1">Multi-pass membrane protein</topology>
    </subcellularLocation>
</comment>
<keyword evidence="4 7" id="KW-0472">Membrane</keyword>
<evidence type="ECO:0000256" key="7">
    <source>
        <dbReference type="SAM" id="Phobius"/>
    </source>
</evidence>
<feature type="domain" description="Rhodopsin" evidence="8">
    <location>
        <begin position="134"/>
        <end position="273"/>
    </location>
</feature>
<feature type="transmembrane region" description="Helical" evidence="7">
    <location>
        <begin position="136"/>
        <end position="158"/>
    </location>
</feature>
<name>A0A553HP92_9PEZI</name>
<feature type="transmembrane region" description="Helical" evidence="7">
    <location>
        <begin position="214"/>
        <end position="236"/>
    </location>
</feature>
<evidence type="ECO:0000256" key="1">
    <source>
        <dbReference type="ARBA" id="ARBA00004141"/>
    </source>
</evidence>
<dbReference type="AlphaFoldDB" id="A0A553HP92"/>
<organism evidence="9 10">
    <name type="scientific">Xylaria flabelliformis</name>
    <dbReference type="NCBI Taxonomy" id="2512241"/>
    <lineage>
        <taxon>Eukaryota</taxon>
        <taxon>Fungi</taxon>
        <taxon>Dikarya</taxon>
        <taxon>Ascomycota</taxon>
        <taxon>Pezizomycotina</taxon>
        <taxon>Sordariomycetes</taxon>
        <taxon>Xylariomycetidae</taxon>
        <taxon>Xylariales</taxon>
        <taxon>Xylariaceae</taxon>
        <taxon>Xylaria</taxon>
    </lineage>
</organism>
<evidence type="ECO:0000313" key="10">
    <source>
        <dbReference type="Proteomes" id="UP000319160"/>
    </source>
</evidence>
<sequence length="375" mass="41726">MFYAPGSLPYSCTTSKAVIHEIPTSLPSHWKPSMATDVISASARADAPISSAEFIGVATLYVTICTIFTVARLYTRFFIHQQLWWDDWAMLLAWLGTIALCTLQLIMLQHGAGLNIWEVPENELKEFLKARTVKSVFWWIIQAVIWLNVLYSVSLILVLTLQCVPYHLPWGSSCINQYLVLVLASVINIISDIAVLVIPIAFIIRLRTTKRRKWAIWALFAFGTLAPLASIARLGYQIPLAKGANKTVIYPIVLFLASAEQTVAMIVGSAPIASGVVIGMYRQKRPRNRGLQKKTLTERIWPGREARSEYSQGGIPDPFPISDPTPMVTESAEGLNPNMKGKESDGEHEDPWGIVSREISNVKKTGHEDSGKSYV</sequence>